<feature type="non-terminal residue" evidence="2">
    <location>
        <position position="63"/>
    </location>
</feature>
<name>A0ABN7XET0_GIGMA</name>
<evidence type="ECO:0000313" key="3">
    <source>
        <dbReference type="Proteomes" id="UP000789901"/>
    </source>
</evidence>
<accession>A0ABN7XET0</accession>
<organism evidence="2 3">
    <name type="scientific">Gigaspora margarita</name>
    <dbReference type="NCBI Taxonomy" id="4874"/>
    <lineage>
        <taxon>Eukaryota</taxon>
        <taxon>Fungi</taxon>
        <taxon>Fungi incertae sedis</taxon>
        <taxon>Mucoromycota</taxon>
        <taxon>Glomeromycotina</taxon>
        <taxon>Glomeromycetes</taxon>
        <taxon>Diversisporales</taxon>
        <taxon>Gigasporaceae</taxon>
        <taxon>Gigaspora</taxon>
    </lineage>
</organism>
<comment type="caution">
    <text evidence="2">The sequence shown here is derived from an EMBL/GenBank/DDBJ whole genome shotgun (WGS) entry which is preliminary data.</text>
</comment>
<dbReference type="Proteomes" id="UP000789901">
    <property type="component" value="Unassembled WGS sequence"/>
</dbReference>
<dbReference type="EMBL" id="CAJVQB010129206">
    <property type="protein sequence ID" value="CAG8853788.1"/>
    <property type="molecule type" value="Genomic_DNA"/>
</dbReference>
<reference evidence="2 3" key="1">
    <citation type="submission" date="2021-06" db="EMBL/GenBank/DDBJ databases">
        <authorList>
            <person name="Kallberg Y."/>
            <person name="Tangrot J."/>
            <person name="Rosling A."/>
        </authorList>
    </citation>
    <scope>NUCLEOTIDE SEQUENCE [LARGE SCALE GENOMIC DNA]</scope>
    <source>
        <strain evidence="2 3">120-4 pot B 10/14</strain>
    </source>
</reference>
<proteinExistence type="predicted"/>
<evidence type="ECO:0000313" key="2">
    <source>
        <dbReference type="EMBL" id="CAG8853788.1"/>
    </source>
</evidence>
<evidence type="ECO:0000256" key="1">
    <source>
        <dbReference type="SAM" id="SignalP"/>
    </source>
</evidence>
<keyword evidence="3" id="KW-1185">Reference proteome</keyword>
<feature type="chain" id="PRO_5045399080" evidence="1">
    <location>
        <begin position="21"/>
        <end position="63"/>
    </location>
</feature>
<protein>
    <submittedName>
        <fullName evidence="2">34526_t:CDS:1</fullName>
    </submittedName>
</protein>
<gene>
    <name evidence="2" type="ORF">GMARGA_LOCUS42609</name>
</gene>
<keyword evidence="1" id="KW-0732">Signal</keyword>
<sequence>MATIMIMILVVLLVSKVVEMKRVKYGNTLKNCVDKGKKWLNVIYEIVSIKSILVKILVCLSLY</sequence>
<feature type="signal peptide" evidence="1">
    <location>
        <begin position="1"/>
        <end position="20"/>
    </location>
</feature>